<dbReference type="RefSeq" id="WP_184578840.1">
    <property type="nucleotide sequence ID" value="NZ_JACHJT010000001.1"/>
</dbReference>
<accession>A0A7W7RH69</accession>
<dbReference type="InterPro" id="IPR029021">
    <property type="entry name" value="Prot-tyrosine_phosphatase-like"/>
</dbReference>
<proteinExistence type="predicted"/>
<comment type="caution">
    <text evidence="2">The sequence shown here is derived from an EMBL/GenBank/DDBJ whole genome shotgun (WGS) entry which is preliminary data.</text>
</comment>
<protein>
    <submittedName>
        <fullName evidence="2">Protein-tyrosine phosphatase</fullName>
    </submittedName>
</protein>
<reference evidence="2 3" key="1">
    <citation type="submission" date="2020-08" db="EMBL/GenBank/DDBJ databases">
        <title>Sequencing the genomes of 1000 actinobacteria strains.</title>
        <authorList>
            <person name="Klenk H.-P."/>
        </authorList>
    </citation>
    <scope>NUCLEOTIDE SEQUENCE [LARGE SCALE GENOMIC DNA]</scope>
    <source>
        <strain evidence="2 3">DSM 102030</strain>
    </source>
</reference>
<name>A0A7W7RH69_9ACTN</name>
<evidence type="ECO:0000313" key="2">
    <source>
        <dbReference type="EMBL" id="MBB4931909.1"/>
    </source>
</evidence>
<dbReference type="SUPFAM" id="SSF52799">
    <property type="entry name" value="(Phosphotyrosine protein) phosphatases II"/>
    <property type="match status" value="1"/>
</dbReference>
<dbReference type="Gene3D" id="3.90.190.10">
    <property type="entry name" value="Protein tyrosine phosphatase superfamily"/>
    <property type="match status" value="1"/>
</dbReference>
<dbReference type="Proteomes" id="UP000523007">
    <property type="component" value="Unassembled WGS sequence"/>
</dbReference>
<keyword evidence="3" id="KW-1185">Reference proteome</keyword>
<organism evidence="2 3">
    <name type="scientific">Lipingzhangella halophila</name>
    <dbReference type="NCBI Taxonomy" id="1783352"/>
    <lineage>
        <taxon>Bacteria</taxon>
        <taxon>Bacillati</taxon>
        <taxon>Actinomycetota</taxon>
        <taxon>Actinomycetes</taxon>
        <taxon>Streptosporangiales</taxon>
        <taxon>Nocardiopsidaceae</taxon>
        <taxon>Lipingzhangella</taxon>
    </lineage>
</organism>
<feature type="domain" description="Tyrosine specific protein phosphatases" evidence="1">
    <location>
        <begin position="85"/>
        <end position="152"/>
    </location>
</feature>
<dbReference type="Pfam" id="PF22785">
    <property type="entry name" value="Tc-R-P"/>
    <property type="match status" value="1"/>
</dbReference>
<dbReference type="InterPro" id="IPR000387">
    <property type="entry name" value="Tyr_Pase_dom"/>
</dbReference>
<evidence type="ECO:0000259" key="1">
    <source>
        <dbReference type="PROSITE" id="PS50056"/>
    </source>
</evidence>
<dbReference type="EMBL" id="JACHJT010000001">
    <property type="protein sequence ID" value="MBB4931909.1"/>
    <property type="molecule type" value="Genomic_DNA"/>
</dbReference>
<dbReference type="PROSITE" id="PS50056">
    <property type="entry name" value="TYR_PHOSPHATASE_2"/>
    <property type="match status" value="1"/>
</dbReference>
<sequence>MRPNLHRVDLDGPGELAMMAHPRGLDWLGDEMAALAREGVDIVVCALTEAERDELGLADEEREAGGAGLRFVGLPVADRGVWEVRAVLPRLRELARALHGGASIVTHCRYGIGRASVLAGALLVLNGADPEEVWPRLERARGLAVPDTAEQRRWIAELAAHTHG</sequence>
<evidence type="ECO:0000313" key="3">
    <source>
        <dbReference type="Proteomes" id="UP000523007"/>
    </source>
</evidence>
<dbReference type="AlphaFoldDB" id="A0A7W7RH69"/>
<gene>
    <name evidence="2" type="ORF">F4561_002729</name>
</gene>